<organism evidence="1 2">
    <name type="scientific">Turnera subulata</name>
    <dbReference type="NCBI Taxonomy" id="218843"/>
    <lineage>
        <taxon>Eukaryota</taxon>
        <taxon>Viridiplantae</taxon>
        <taxon>Streptophyta</taxon>
        <taxon>Embryophyta</taxon>
        <taxon>Tracheophyta</taxon>
        <taxon>Spermatophyta</taxon>
        <taxon>Magnoliopsida</taxon>
        <taxon>eudicotyledons</taxon>
        <taxon>Gunneridae</taxon>
        <taxon>Pentapetalae</taxon>
        <taxon>rosids</taxon>
        <taxon>fabids</taxon>
        <taxon>Malpighiales</taxon>
        <taxon>Passifloraceae</taxon>
        <taxon>Turnera</taxon>
    </lineage>
</organism>
<evidence type="ECO:0000313" key="2">
    <source>
        <dbReference type="Proteomes" id="UP001141552"/>
    </source>
</evidence>
<dbReference type="Proteomes" id="UP001141552">
    <property type="component" value="Unassembled WGS sequence"/>
</dbReference>
<sequence length="76" mass="8614">MLKCSLDLISSQDSVKGIEGECFSYGEDQSKLINSYGDQKLEVFLMHDPSPYPSYQSRCDSSRNFVDGLIMSVLFY</sequence>
<evidence type="ECO:0000313" key="1">
    <source>
        <dbReference type="EMBL" id="KAJ4826798.1"/>
    </source>
</evidence>
<reference evidence="1" key="2">
    <citation type="journal article" date="2023" name="Plants (Basel)">
        <title>Annotation of the Turnera subulata (Passifloraceae) Draft Genome Reveals the S-Locus Evolved after the Divergence of Turneroideae from Passifloroideae in a Stepwise Manner.</title>
        <authorList>
            <person name="Henning P.M."/>
            <person name="Roalson E.H."/>
            <person name="Mir W."/>
            <person name="McCubbin A.G."/>
            <person name="Shore J.S."/>
        </authorList>
    </citation>
    <scope>NUCLEOTIDE SEQUENCE</scope>
    <source>
        <strain evidence="1">F60SS</strain>
    </source>
</reference>
<dbReference type="AlphaFoldDB" id="A0A9Q0J385"/>
<reference evidence="1" key="1">
    <citation type="submission" date="2022-02" db="EMBL/GenBank/DDBJ databases">
        <authorList>
            <person name="Henning P.M."/>
            <person name="McCubbin A.G."/>
            <person name="Shore J.S."/>
        </authorList>
    </citation>
    <scope>NUCLEOTIDE SEQUENCE</scope>
    <source>
        <strain evidence="1">F60SS</strain>
        <tissue evidence="1">Leaves</tissue>
    </source>
</reference>
<name>A0A9Q0J385_9ROSI</name>
<comment type="caution">
    <text evidence="1">The sequence shown here is derived from an EMBL/GenBank/DDBJ whole genome shotgun (WGS) entry which is preliminary data.</text>
</comment>
<proteinExistence type="predicted"/>
<gene>
    <name evidence="1" type="ORF">Tsubulata_036575</name>
</gene>
<accession>A0A9Q0J385</accession>
<dbReference type="EMBL" id="JAKUCV010006578">
    <property type="protein sequence ID" value="KAJ4826798.1"/>
    <property type="molecule type" value="Genomic_DNA"/>
</dbReference>
<protein>
    <submittedName>
        <fullName evidence="1">Uncharacterized protein</fullName>
    </submittedName>
</protein>
<keyword evidence="2" id="KW-1185">Reference proteome</keyword>